<dbReference type="AlphaFoldDB" id="A0A2T3N398"/>
<organism evidence="1 2">
    <name type="scientific">Photobacterium lipolyticum</name>
    <dbReference type="NCBI Taxonomy" id="266810"/>
    <lineage>
        <taxon>Bacteria</taxon>
        <taxon>Pseudomonadati</taxon>
        <taxon>Pseudomonadota</taxon>
        <taxon>Gammaproteobacteria</taxon>
        <taxon>Vibrionales</taxon>
        <taxon>Vibrionaceae</taxon>
        <taxon>Photobacterium</taxon>
    </lineage>
</organism>
<proteinExistence type="predicted"/>
<accession>A0A2T3N398</accession>
<gene>
    <name evidence="1" type="ORF">C9I89_04845</name>
</gene>
<comment type="caution">
    <text evidence="1">The sequence shown here is derived from an EMBL/GenBank/DDBJ whole genome shotgun (WGS) entry which is preliminary data.</text>
</comment>
<name>A0A2T3N398_9GAMM</name>
<dbReference type="Proteomes" id="UP000240904">
    <property type="component" value="Unassembled WGS sequence"/>
</dbReference>
<dbReference type="EMBL" id="PYMC01000002">
    <property type="protein sequence ID" value="PSW06846.1"/>
    <property type="molecule type" value="Genomic_DNA"/>
</dbReference>
<evidence type="ECO:0000313" key="2">
    <source>
        <dbReference type="Proteomes" id="UP000240904"/>
    </source>
</evidence>
<protein>
    <submittedName>
        <fullName evidence="1">Uncharacterized protein</fullName>
    </submittedName>
</protein>
<keyword evidence="2" id="KW-1185">Reference proteome</keyword>
<reference evidence="1 2" key="1">
    <citation type="submission" date="2018-03" db="EMBL/GenBank/DDBJ databases">
        <title>Whole genome sequencing of Histamine producing bacteria.</title>
        <authorList>
            <person name="Butler K."/>
        </authorList>
    </citation>
    <scope>NUCLEOTIDE SEQUENCE [LARGE SCALE GENOMIC DNA]</scope>
    <source>
        <strain evidence="1 2">DSM 16190</strain>
    </source>
</reference>
<evidence type="ECO:0000313" key="1">
    <source>
        <dbReference type="EMBL" id="PSW06846.1"/>
    </source>
</evidence>
<sequence length="94" mass="11308">MSCWASVWIFDRVFYPSHHNEFSLHSAYLGRFGYIPIGIKVIIYCAQWKVKVYRIREWFLFYPGRNFEKILSFQLHWLISTEVLSQLTLTDEGL</sequence>